<accession>A0AAD5F4X4</accession>
<sequence>MEEGSPGPPPLNSRLAKRSRGSEACEVDYAKTANQPLLPESMKDSVPALLVNPAPGGTSFRDKLMNQVNLSKNVGIYINCLDDDYADLNDDEDVVTSHGKKGPTIHFSDRAMNRICKPWTNAPTINLLGRSHTYHYLQTRLQ</sequence>
<feature type="region of interest" description="Disordered" evidence="1">
    <location>
        <begin position="1"/>
        <end position="24"/>
    </location>
</feature>
<comment type="caution">
    <text evidence="2">The sequence shown here is derived from an EMBL/GenBank/DDBJ whole genome shotgun (WGS) entry which is preliminary data.</text>
</comment>
<dbReference type="AlphaFoldDB" id="A0AAD5F4X4"/>
<organism evidence="2 3">
    <name type="scientific">Prunus dulcis</name>
    <name type="common">Almond</name>
    <name type="synonym">Amygdalus dulcis</name>
    <dbReference type="NCBI Taxonomy" id="3755"/>
    <lineage>
        <taxon>Eukaryota</taxon>
        <taxon>Viridiplantae</taxon>
        <taxon>Streptophyta</taxon>
        <taxon>Embryophyta</taxon>
        <taxon>Tracheophyta</taxon>
        <taxon>Spermatophyta</taxon>
        <taxon>Magnoliopsida</taxon>
        <taxon>eudicotyledons</taxon>
        <taxon>Gunneridae</taxon>
        <taxon>Pentapetalae</taxon>
        <taxon>rosids</taxon>
        <taxon>fabids</taxon>
        <taxon>Rosales</taxon>
        <taxon>Rosaceae</taxon>
        <taxon>Amygdaloideae</taxon>
        <taxon>Amygdaleae</taxon>
        <taxon>Prunus</taxon>
    </lineage>
</organism>
<evidence type="ECO:0000256" key="1">
    <source>
        <dbReference type="SAM" id="MobiDB-lite"/>
    </source>
</evidence>
<reference evidence="2 3" key="1">
    <citation type="journal article" date="2022" name="G3 (Bethesda)">
        <title>Whole-genome sequence and methylome profiling of the almond [Prunus dulcis (Mill.) D.A. Webb] cultivar 'Nonpareil'.</title>
        <authorList>
            <person name="D'Amico-Willman K.M."/>
            <person name="Ouma W.Z."/>
            <person name="Meulia T."/>
            <person name="Sideli G.M."/>
            <person name="Gradziel T.M."/>
            <person name="Fresnedo-Ramirez J."/>
        </authorList>
    </citation>
    <scope>NUCLEOTIDE SEQUENCE [LARGE SCALE GENOMIC DNA]</scope>
    <source>
        <strain evidence="2">Clone GOH B32 T37-40</strain>
    </source>
</reference>
<name>A0AAD5F4X4_PRUDU</name>
<evidence type="ECO:0000313" key="2">
    <source>
        <dbReference type="EMBL" id="KAI5353461.1"/>
    </source>
</evidence>
<dbReference type="Proteomes" id="UP001054821">
    <property type="component" value="Chromosome 1"/>
</dbReference>
<gene>
    <name evidence="2" type="ORF">L3X38_006355</name>
</gene>
<keyword evidence="3" id="KW-1185">Reference proteome</keyword>
<protein>
    <submittedName>
        <fullName evidence="2">Uncharacterized protein</fullName>
    </submittedName>
</protein>
<evidence type="ECO:0000313" key="3">
    <source>
        <dbReference type="Proteomes" id="UP001054821"/>
    </source>
</evidence>
<proteinExistence type="predicted"/>
<dbReference type="EMBL" id="JAJFAZ020000001">
    <property type="protein sequence ID" value="KAI5353461.1"/>
    <property type="molecule type" value="Genomic_DNA"/>
</dbReference>
<feature type="compositionally biased region" description="Pro residues" evidence="1">
    <location>
        <begin position="1"/>
        <end position="11"/>
    </location>
</feature>